<comment type="caution">
    <text evidence="1">The sequence shown here is derived from an EMBL/GenBank/DDBJ whole genome shotgun (WGS) entry which is preliminary data.</text>
</comment>
<keyword evidence="2" id="KW-1185">Reference proteome</keyword>
<dbReference type="PANTHER" id="PTHR33480">
    <property type="entry name" value="SET DOMAIN-CONTAINING PROTEIN-RELATED"/>
    <property type="match status" value="1"/>
</dbReference>
<organism evidence="1 2">
    <name type="scientific">Acropora cervicornis</name>
    <name type="common">Staghorn coral</name>
    <dbReference type="NCBI Taxonomy" id="6130"/>
    <lineage>
        <taxon>Eukaryota</taxon>
        <taxon>Metazoa</taxon>
        <taxon>Cnidaria</taxon>
        <taxon>Anthozoa</taxon>
        <taxon>Hexacorallia</taxon>
        <taxon>Scleractinia</taxon>
        <taxon>Astrocoeniina</taxon>
        <taxon>Acroporidae</taxon>
        <taxon>Acropora</taxon>
    </lineage>
</organism>
<accession>A0AAD9QYL4</accession>
<dbReference type="PANTHER" id="PTHR33480:SF1">
    <property type="entry name" value="TYR RECOMBINASE DOMAIN-CONTAINING PROTEIN"/>
    <property type="match status" value="1"/>
</dbReference>
<proteinExistence type="predicted"/>
<evidence type="ECO:0000313" key="1">
    <source>
        <dbReference type="EMBL" id="KAK2569663.1"/>
    </source>
</evidence>
<reference evidence="1" key="2">
    <citation type="journal article" date="2023" name="Science">
        <title>Genomic signatures of disease resistance in endangered staghorn corals.</title>
        <authorList>
            <person name="Vollmer S.V."/>
            <person name="Selwyn J.D."/>
            <person name="Despard B.A."/>
            <person name="Roesel C.L."/>
        </authorList>
    </citation>
    <scope>NUCLEOTIDE SEQUENCE</scope>
    <source>
        <strain evidence="1">K2</strain>
    </source>
</reference>
<name>A0AAD9QYL4_ACRCE</name>
<dbReference type="Proteomes" id="UP001249851">
    <property type="component" value="Unassembled WGS sequence"/>
</dbReference>
<dbReference type="AlphaFoldDB" id="A0AAD9QYL4"/>
<gene>
    <name evidence="1" type="ORF">P5673_005495</name>
</gene>
<sequence>MTLQTPSTHRILHKEGVIVDGSEKLVSTGDSHFVFTRPKAVIHSSGTTWANETVLLAHDHQEELDVPGTNKGLDVNTRNFMRACHDTLFQYKDMFERNDLLNIKKEDTDCRHKQYELDRLNHLQHHLSKASEQLTQIESEPDLLVLANRLVPLISQIKETTKRCVDLLNDVGASKDDIIVSCEGLALHYEEIENLSIEAHHRNEEVRLEKNAWRVAEEIAERIDGAPLMAVISDEVTLVARNDWLIKELGVLLIEKHGDKRNHFVSKKMRELARLLLRLRTTSASLDAQLPDFIKPGEFDVVVSSVKVLSKFNSEDGVQHVAIPSLSLKIGHSLKNALGSKKFNNVELLPLAEDVEKLRTSVLSIISSTAQVLQEGQPQLEVWNQLAQATLARLVMFNKRRGREASRMLVESYVNRPDWSQVNNPEIMSTLSDFERQLSKRDFYWLHESRIEIAKVSKLLLTVDQGDTGKFAGKTLEKIELDDEEIEILSIEAHYRNEEVRLEKNAWGVAEEIAERIDGAPLMAICSDSSNVLSKLFAAMKSNKVTLVARNDWLIKELGVLLIEKHGDKQNHFVSKKMRELARLLLRLHTTSASLDAQLPDFIKPGEFDVVVSSVKVLSKFNSEDGVQHVAIPSLSLKIGHSLKKCVNILRGHALQRKDKELQEDVENFENLLNQSGIIVFHIIPSVLLAQRNLTMWNCCHLQRMLKS</sequence>
<protein>
    <submittedName>
        <fullName evidence="1">Uncharacterized protein</fullName>
    </submittedName>
</protein>
<reference evidence="1" key="1">
    <citation type="journal article" date="2023" name="G3 (Bethesda)">
        <title>Whole genome assembly and annotation of the endangered Caribbean coral Acropora cervicornis.</title>
        <authorList>
            <person name="Selwyn J.D."/>
            <person name="Vollmer S.V."/>
        </authorList>
    </citation>
    <scope>NUCLEOTIDE SEQUENCE</scope>
    <source>
        <strain evidence="1">K2</strain>
    </source>
</reference>
<evidence type="ECO:0000313" key="2">
    <source>
        <dbReference type="Proteomes" id="UP001249851"/>
    </source>
</evidence>
<dbReference type="EMBL" id="JARQWQ010000009">
    <property type="protein sequence ID" value="KAK2569663.1"/>
    <property type="molecule type" value="Genomic_DNA"/>
</dbReference>